<dbReference type="Gene3D" id="2.40.128.130">
    <property type="entry name" value="Autotransporter beta-domain"/>
    <property type="match status" value="1"/>
</dbReference>
<organism evidence="2 3">
    <name type="scientific">Bartonella vinsonii subsp. arupensis Pm136co</name>
    <dbReference type="NCBI Taxonomy" id="1094561"/>
    <lineage>
        <taxon>Bacteria</taxon>
        <taxon>Pseudomonadati</taxon>
        <taxon>Pseudomonadota</taxon>
        <taxon>Alphaproteobacteria</taxon>
        <taxon>Hyphomicrobiales</taxon>
        <taxon>Bartonellaceae</taxon>
        <taxon>Bartonella</taxon>
    </lineage>
</organism>
<dbReference type="InterPro" id="IPR006315">
    <property type="entry name" value="OM_autotransptr_brl_dom"/>
</dbReference>
<dbReference type="RefSeq" id="WP_004865013.1">
    <property type="nucleotide sequence ID" value="NZ_JH725045.1"/>
</dbReference>
<evidence type="ECO:0000259" key="1">
    <source>
        <dbReference type="PROSITE" id="PS51208"/>
    </source>
</evidence>
<comment type="caution">
    <text evidence="2">The sequence shown here is derived from an EMBL/GenBank/DDBJ whole genome shotgun (WGS) entry which is preliminary data.</text>
</comment>
<dbReference type="InterPro" id="IPR005546">
    <property type="entry name" value="Autotransporte_beta"/>
</dbReference>
<dbReference type="EMBL" id="AIMH01000021">
    <property type="protein sequence ID" value="EJF98008.1"/>
    <property type="molecule type" value="Genomic_DNA"/>
</dbReference>
<feature type="domain" description="Autotransporter" evidence="1">
    <location>
        <begin position="1"/>
        <end position="171"/>
    </location>
</feature>
<accession>A0ABP2QSS6</accession>
<dbReference type="Proteomes" id="UP000008948">
    <property type="component" value="Unassembled WGS sequence"/>
</dbReference>
<dbReference type="Pfam" id="PF03797">
    <property type="entry name" value="Autotransporter"/>
    <property type="match status" value="1"/>
</dbReference>
<evidence type="ECO:0000313" key="2">
    <source>
        <dbReference type="EMBL" id="EJF98008.1"/>
    </source>
</evidence>
<protein>
    <submittedName>
        <fullName evidence="2">Outer membrane autotransporter barrel domain-containing protein</fullName>
    </submittedName>
</protein>
<keyword evidence="3" id="KW-1185">Reference proteome</keyword>
<reference evidence="2 3" key="1">
    <citation type="submission" date="2012-03" db="EMBL/GenBank/DDBJ databases">
        <title>The Genome Sequence of Bartonella vinsonii subsp. arupensis str. Pm136co.</title>
        <authorList>
            <consortium name="The Broad Institute Genome Sequencing Platform"/>
            <consortium name="The Broad Institute Genome Sequencing Center for Infectious Disease"/>
            <person name="Feldgarden M."/>
            <person name="Kirby J."/>
            <person name="Kosoy M."/>
            <person name="Birtles R."/>
            <person name="Probert W.S."/>
            <person name="Chiaraviglio L."/>
            <person name="Young S.K."/>
            <person name="Zeng Q."/>
            <person name="Gargeya S."/>
            <person name="Fitzgerald M."/>
            <person name="Haas B."/>
            <person name="Abouelleil A."/>
            <person name="Alvarado L."/>
            <person name="Arachchi H.M."/>
            <person name="Berlin A."/>
            <person name="Chapman S.B."/>
            <person name="Gearin G."/>
            <person name="Goldberg J."/>
            <person name="Griggs A."/>
            <person name="Gujja S."/>
            <person name="Hansen M."/>
            <person name="Heiman D."/>
            <person name="Howarth C."/>
            <person name="Larimer J."/>
            <person name="Lui A."/>
            <person name="MacDonald P.J.P."/>
            <person name="McCowen C."/>
            <person name="Montmayeur A."/>
            <person name="Murphy C."/>
            <person name="Neiman D."/>
            <person name="Pearson M."/>
            <person name="Priest M."/>
            <person name="Roberts A."/>
            <person name="Saif S."/>
            <person name="Shea T."/>
            <person name="Sisk P."/>
            <person name="Stolte C."/>
            <person name="Sykes S."/>
            <person name="Wortman J."/>
            <person name="Nusbaum C."/>
            <person name="Birren B."/>
        </authorList>
    </citation>
    <scope>NUCLEOTIDE SEQUENCE [LARGE SCALE GENOMIC DNA]</scope>
    <source>
        <strain evidence="2 3">Pm136co</strain>
    </source>
</reference>
<dbReference type="NCBIfam" id="TIGR01414">
    <property type="entry name" value="autotrans_barl"/>
    <property type="match status" value="1"/>
</dbReference>
<proteinExistence type="predicted"/>
<gene>
    <name evidence="2" type="ORF">MEI_01040</name>
</gene>
<dbReference type="SUPFAM" id="SSF103515">
    <property type="entry name" value="Autotransporter"/>
    <property type="match status" value="1"/>
</dbReference>
<dbReference type="InterPro" id="IPR036709">
    <property type="entry name" value="Autotransporte_beta_dom_sf"/>
</dbReference>
<sequence length="171" mass="18940">MFLSYGIFKENISTTLIRNTNNNPKTVSASATVGQKLPLNFEGLILEPQAQLSYQYIMLGILPDTDSFKTNMSNLHQGMQRIGGRLTQNKGHAVSFYSKLYVVETFGHKSAIEMGKSFQFASMGTAIEGGFGVHAHLSQKIALHGDVSYQHKLRKAELSGMNVSAGMRYRF</sequence>
<name>A0ABP2QSS6_BARVI</name>
<evidence type="ECO:0000313" key="3">
    <source>
        <dbReference type="Proteomes" id="UP000008948"/>
    </source>
</evidence>
<dbReference type="PROSITE" id="PS51208">
    <property type="entry name" value="AUTOTRANSPORTER"/>
    <property type="match status" value="1"/>
</dbReference>